<dbReference type="Proteomes" id="UP000194432">
    <property type="component" value="Chromosome 1"/>
</dbReference>
<keyword evidence="2" id="KW-1185">Reference proteome</keyword>
<reference evidence="1 2" key="1">
    <citation type="submission" date="2017-05" db="EMBL/GenBank/DDBJ databases">
        <title>Polyphasic characterization of four soil-derived phenanthrene-degrading Acidovorax strains and proposal of Acidovorax phenanthrenivorans sp. nov.</title>
        <authorList>
            <person name="Singleton D.R."/>
            <person name="Lee J."/>
            <person name="Dickey A.N."/>
            <person name="Stroud A."/>
            <person name="Scholl E.H."/>
            <person name="Wright F.A."/>
            <person name="Aitken M.D."/>
        </authorList>
    </citation>
    <scope>NUCLEOTIDE SEQUENCE [LARGE SCALE GENOMIC DNA]</scope>
    <source>
        <strain evidence="1">NA3</strain>
    </source>
</reference>
<dbReference type="EMBL" id="CP021361">
    <property type="protein sequence ID" value="ART52114.1"/>
    <property type="molecule type" value="Genomic_DNA"/>
</dbReference>
<accession>A0A240U3U1</accession>
<protein>
    <submittedName>
        <fullName evidence="1">Uncharacterized protein</fullName>
    </submittedName>
</protein>
<evidence type="ECO:0000313" key="1">
    <source>
        <dbReference type="EMBL" id="ART52114.1"/>
    </source>
</evidence>
<name>A0A240U3U1_9BURK</name>
<dbReference type="KEGG" id="acin:CBP34_11265"/>
<gene>
    <name evidence="1" type="ORF">CBP34_11265</name>
</gene>
<sequence>MKKKQLTAEQFQQLLIATANLPFIRQQRQPTSYLSGVLETVLNFQMQEPVVVKALQYFEHNVQHEHDIHTHEQLQDALNVYPDSEVGNKAAAQFFWGNNHWTRIELLRRFLPFLPSVGVTDQPSLHAWAKQADFERDFKGKVKGMGIAVFHWLLLRCGVSTIKPDVWVINFGQRVLGKRIPEDRLVTAFNAIAPLIGESLETLDVTIWYHEKMNMATADVPALRLVWWQLLADEINRTLSTANDSSGVPSAWRLQLDAKDRLRYDKTGLTLTPESLWLRCGQVQAAEIRLEQSVWYEGMVLSLTVTTDQAFTRECFERLVPQMTAKGWKVSNASVFTGTTEVGDSLLIPPTTLVSGLQTWASKVAVTVIDAIDGLHDNLHDLGKGQAV</sequence>
<evidence type="ECO:0000313" key="2">
    <source>
        <dbReference type="Proteomes" id="UP000194432"/>
    </source>
</evidence>
<proteinExistence type="predicted"/>
<organism evidence="1 2">
    <name type="scientific">Acidovorax carolinensis</name>
    <dbReference type="NCBI Taxonomy" id="553814"/>
    <lineage>
        <taxon>Bacteria</taxon>
        <taxon>Pseudomonadati</taxon>
        <taxon>Pseudomonadota</taxon>
        <taxon>Betaproteobacteria</taxon>
        <taxon>Burkholderiales</taxon>
        <taxon>Comamonadaceae</taxon>
        <taxon>Acidovorax</taxon>
    </lineage>
</organism>
<dbReference type="AlphaFoldDB" id="A0A240U3U1"/>
<dbReference type="RefSeq" id="WP_094098079.1">
    <property type="nucleotide sequence ID" value="NZ_CP021361.1"/>
</dbReference>